<keyword evidence="2" id="KW-1185">Reference proteome</keyword>
<name>A0A1Y0T0J7_9CAUD</name>
<dbReference type="EMBL" id="MF042360">
    <property type="protein sequence ID" value="ARV77018.1"/>
    <property type="molecule type" value="Genomic_DNA"/>
</dbReference>
<evidence type="ECO:0000313" key="1">
    <source>
        <dbReference type="EMBL" id="ARV77018.1"/>
    </source>
</evidence>
<sequence length="114" mass="12814">MFNELEDYILAAAALYVGVVVGSAIYKEASAAIDELCTIKKESSAEWDKWTLERYTHLSKKLDETNASGPARREAHEHAAMLIEKHLAFYVINPAAREKALAFNQRYIDAIRGI</sequence>
<gene>
    <name evidence="1" type="ORF">PHABIO_387</name>
</gene>
<organism evidence="1 2">
    <name type="scientific">Pseudomonas phage Phabio</name>
    <dbReference type="NCBI Taxonomy" id="2006668"/>
    <lineage>
        <taxon>Viruses</taxon>
        <taxon>Duplodnaviria</taxon>
        <taxon>Heunggongvirae</taxon>
        <taxon>Uroviricota</taxon>
        <taxon>Caudoviricetes</taxon>
        <taxon>Chimalliviridae</taxon>
        <taxon>Phabiovirus</taxon>
        <taxon>Phabiovirus phabio</taxon>
    </lineage>
</organism>
<accession>A0A1Y0T0J7</accession>
<evidence type="ECO:0000313" key="2">
    <source>
        <dbReference type="Proteomes" id="UP000225448"/>
    </source>
</evidence>
<dbReference type="Proteomes" id="UP000225448">
    <property type="component" value="Segment"/>
</dbReference>
<protein>
    <submittedName>
        <fullName evidence="1">Uncharacterized protein</fullName>
    </submittedName>
</protein>
<proteinExistence type="predicted"/>
<reference evidence="1 2" key="1">
    <citation type="submission" date="2017-05" db="EMBL/GenBank/DDBJ databases">
        <authorList>
            <person name="Song R."/>
            <person name="Chenine A.L."/>
            <person name="Ruprecht R.M."/>
        </authorList>
    </citation>
    <scope>NUCLEOTIDE SEQUENCE [LARGE SCALE GENOMIC DNA]</scope>
</reference>